<organism evidence="8 9">
    <name type="scientific">Protea cynaroides</name>
    <dbReference type="NCBI Taxonomy" id="273540"/>
    <lineage>
        <taxon>Eukaryota</taxon>
        <taxon>Viridiplantae</taxon>
        <taxon>Streptophyta</taxon>
        <taxon>Embryophyta</taxon>
        <taxon>Tracheophyta</taxon>
        <taxon>Spermatophyta</taxon>
        <taxon>Magnoliopsida</taxon>
        <taxon>Proteales</taxon>
        <taxon>Proteaceae</taxon>
        <taxon>Protea</taxon>
    </lineage>
</organism>
<name>A0A9Q0L2Z5_9MAGN</name>
<evidence type="ECO:0000256" key="3">
    <source>
        <dbReference type="ARBA" id="ARBA00022692"/>
    </source>
</evidence>
<sequence>MNSTLLHLQDCGLYGKFPERILQLRTLQSLDVSRNPFLHGYLSEFPRNGSLQSLVLSMTSFSGSLPDSIANLSLLSTLELHNCSFDGSIPSSIIRTQLNSLDLSFNSFTGPIPPLPVTLTEVNLANNILTSPLPDSVWKRLVKLENIYLCCNYLNGTIPSPLSTATLETLDLSSNKLEGPIPLSIFELHHLTVLNLSFNNFSGTIQLEMIQNLQNRATLDLSYNNLLINTSVCSSNSSFPQYHSLKLAFCNLRCFPDFLRNQSCLTTLDLSNNQIHGQMPGWVWEIADGFLESLDLSFNFLNSLNPPTDLDIYHLIFLDLHSNLLQGPVPLLPSLLAYLEFSNNSFQSNILSNITRSSYTSFFSLSSNNLTGEVPHSICNYDILEVLDLSINSLSGRIPLCLANMRELRVLNLQQNHLVGRIPQIFPVGCNLRTLDLSGNRLKGSLSKSLANCRKLEVLNLGNNRINDSFPFWLGRSITDLRALILRSNRFRGAITGEGTNGTFTKLQIVDISSNNFMGNLPFECLMKWTTMMDVKDETLRFGFLNYSDPFYDWFSSRTQTYLPPGYSED</sequence>
<dbReference type="PANTHER" id="PTHR48056">
    <property type="entry name" value="LRR RECEPTOR-LIKE SERINE/THREONINE-PROTEIN KINASE-RELATED"/>
    <property type="match status" value="1"/>
</dbReference>
<evidence type="ECO:0000256" key="1">
    <source>
        <dbReference type="ARBA" id="ARBA00004167"/>
    </source>
</evidence>
<comment type="caution">
    <text evidence="8">The sequence shown here is derived from an EMBL/GenBank/DDBJ whole genome shotgun (WGS) entry which is preliminary data.</text>
</comment>
<dbReference type="EMBL" id="JAMYWD010000001">
    <property type="protein sequence ID" value="KAJ4981422.1"/>
    <property type="molecule type" value="Genomic_DNA"/>
</dbReference>
<evidence type="ECO:0000256" key="4">
    <source>
        <dbReference type="ARBA" id="ARBA00022737"/>
    </source>
</evidence>
<dbReference type="InterPro" id="IPR050647">
    <property type="entry name" value="Plant_LRR-RLKs"/>
</dbReference>
<evidence type="ECO:0000313" key="9">
    <source>
        <dbReference type="Proteomes" id="UP001141806"/>
    </source>
</evidence>
<keyword evidence="2" id="KW-0433">Leucine-rich repeat</keyword>
<evidence type="ECO:0008006" key="10">
    <source>
        <dbReference type="Google" id="ProtNLM"/>
    </source>
</evidence>
<dbReference type="SUPFAM" id="SSF52058">
    <property type="entry name" value="L domain-like"/>
    <property type="match status" value="1"/>
</dbReference>
<evidence type="ECO:0000256" key="5">
    <source>
        <dbReference type="ARBA" id="ARBA00022989"/>
    </source>
</evidence>
<reference evidence="8" key="1">
    <citation type="journal article" date="2023" name="Plant J.">
        <title>The genome of the king protea, Protea cynaroides.</title>
        <authorList>
            <person name="Chang J."/>
            <person name="Duong T.A."/>
            <person name="Schoeman C."/>
            <person name="Ma X."/>
            <person name="Roodt D."/>
            <person name="Barker N."/>
            <person name="Li Z."/>
            <person name="Van de Peer Y."/>
            <person name="Mizrachi E."/>
        </authorList>
    </citation>
    <scope>NUCLEOTIDE SEQUENCE</scope>
    <source>
        <tissue evidence="8">Young leaves</tissue>
    </source>
</reference>
<dbReference type="Gene3D" id="3.80.10.10">
    <property type="entry name" value="Ribonuclease Inhibitor"/>
    <property type="match status" value="3"/>
</dbReference>
<dbReference type="FunFam" id="3.80.10.10:FF:000383">
    <property type="entry name" value="Leucine-rich repeat receptor protein kinase EMS1"/>
    <property type="match status" value="1"/>
</dbReference>
<keyword evidence="5" id="KW-1133">Transmembrane helix</keyword>
<evidence type="ECO:0000256" key="7">
    <source>
        <dbReference type="ARBA" id="ARBA00023180"/>
    </source>
</evidence>
<protein>
    <recommendedName>
        <fullName evidence="10">Toll-like receptor 3</fullName>
    </recommendedName>
</protein>
<keyword evidence="6" id="KW-0472">Membrane</keyword>
<dbReference type="Proteomes" id="UP001141806">
    <property type="component" value="Unassembled WGS sequence"/>
</dbReference>
<dbReference type="Pfam" id="PF12799">
    <property type="entry name" value="LRR_4"/>
    <property type="match status" value="1"/>
</dbReference>
<accession>A0A9Q0L2Z5</accession>
<keyword evidence="7" id="KW-0325">Glycoprotein</keyword>
<keyword evidence="4" id="KW-0677">Repeat</keyword>
<dbReference type="PANTHER" id="PTHR48056:SF85">
    <property type="entry name" value="LEUCINE-RICH REPEAT-CONTAINING N-TERMINAL PLANT-TYPE DOMAIN-CONTAINING PROTEIN"/>
    <property type="match status" value="1"/>
</dbReference>
<dbReference type="SUPFAM" id="SSF52047">
    <property type="entry name" value="RNI-like"/>
    <property type="match status" value="1"/>
</dbReference>
<dbReference type="GO" id="GO:0016020">
    <property type="term" value="C:membrane"/>
    <property type="evidence" value="ECO:0007669"/>
    <property type="project" value="UniProtKB-SubCell"/>
</dbReference>
<dbReference type="InterPro" id="IPR001611">
    <property type="entry name" value="Leu-rich_rpt"/>
</dbReference>
<keyword evidence="9" id="KW-1185">Reference proteome</keyword>
<dbReference type="PROSITE" id="PS51450">
    <property type="entry name" value="LRR"/>
    <property type="match status" value="2"/>
</dbReference>
<evidence type="ECO:0000256" key="6">
    <source>
        <dbReference type="ARBA" id="ARBA00023136"/>
    </source>
</evidence>
<dbReference type="FunFam" id="3.80.10.10:FF:000095">
    <property type="entry name" value="LRR receptor-like serine/threonine-protein kinase GSO1"/>
    <property type="match status" value="1"/>
</dbReference>
<dbReference type="OrthoDB" id="1394818at2759"/>
<proteinExistence type="predicted"/>
<dbReference type="GO" id="GO:0033612">
    <property type="term" value="F:receptor serine/threonine kinase binding"/>
    <property type="evidence" value="ECO:0007669"/>
    <property type="project" value="TreeGrafter"/>
</dbReference>
<evidence type="ECO:0000256" key="2">
    <source>
        <dbReference type="ARBA" id="ARBA00022614"/>
    </source>
</evidence>
<dbReference type="InterPro" id="IPR025875">
    <property type="entry name" value="Leu-rich_rpt_4"/>
</dbReference>
<dbReference type="InterPro" id="IPR032675">
    <property type="entry name" value="LRR_dom_sf"/>
</dbReference>
<keyword evidence="3" id="KW-0812">Transmembrane</keyword>
<dbReference type="Pfam" id="PF13855">
    <property type="entry name" value="LRR_8"/>
    <property type="match status" value="1"/>
</dbReference>
<evidence type="ECO:0000313" key="8">
    <source>
        <dbReference type="EMBL" id="KAJ4981422.1"/>
    </source>
</evidence>
<dbReference type="AlphaFoldDB" id="A0A9Q0L2Z5"/>
<comment type="subcellular location">
    <subcellularLocation>
        <location evidence="1">Membrane</location>
        <topology evidence="1">Single-pass membrane protein</topology>
    </subcellularLocation>
</comment>
<gene>
    <name evidence="8" type="ORF">NE237_032259</name>
</gene>
<dbReference type="Pfam" id="PF00560">
    <property type="entry name" value="LRR_1"/>
    <property type="match status" value="5"/>
</dbReference>